<evidence type="ECO:0000259" key="1">
    <source>
        <dbReference type="Pfam" id="PF01832"/>
    </source>
</evidence>
<sequence length="465" mass="50220">MNSRSGLTGVIAATIAFWCGNAVGNPPDVNDTNWGCYDALPTHPTASEKASFVAEIAPLAQAAERDGGPPAAGLLAMSALESGFGWTRIALFANNLFGWKFVSTSGSGGRESWTLRCQPTSDPNSAYIFFKDHRDSVVFVADRLKMNDRYAPVTRQYHVDLASGTDVKVAVARWVNGIAAAGYNPLRDYPAKVISVANDYQHPSPTESADSSLYRYSAGDAPPAATPMPPDSAAKRAAASFLATTLQPARYMLAHCDARPVTDWPNYQGRKVTRCQYSLTSAGKTLTALVYLLNPSEGNIATRIGNVCRSVGLAERPGCGRYLASLIVNQNGGQFPVAGFVIERKKDAGGQGDDPVYLEFRDGTTIQSADRLNFTDRQLTIDAMEHAARASVVETRSIARIANATRADYKRAGGIEPVGNIPPEDTRNLWPVVVRENELRAQDTGEDDLLRGLAIRFRSELAEAR</sequence>
<reference evidence="2 3" key="1">
    <citation type="submission" date="2020-08" db="EMBL/GenBank/DDBJ databases">
        <title>Genomic Encyclopedia of Type Strains, Phase IV (KMG-V): Genome sequencing to study the core and pangenomes of soil and plant-associated prokaryotes.</title>
        <authorList>
            <person name="Whitman W."/>
        </authorList>
    </citation>
    <scope>NUCLEOTIDE SEQUENCE [LARGE SCALE GENOMIC DNA]</scope>
    <source>
        <strain evidence="2 3">JPY158</strain>
    </source>
</reference>
<dbReference type="GO" id="GO:0004040">
    <property type="term" value="F:amidase activity"/>
    <property type="evidence" value="ECO:0007669"/>
    <property type="project" value="InterPro"/>
</dbReference>
<proteinExistence type="predicted"/>
<accession>A0A7W8QET4</accession>
<organism evidence="2 3">
    <name type="scientific">Paraburkholderia atlantica</name>
    <dbReference type="NCBI Taxonomy" id="2654982"/>
    <lineage>
        <taxon>Bacteria</taxon>
        <taxon>Pseudomonadati</taxon>
        <taxon>Pseudomonadota</taxon>
        <taxon>Betaproteobacteria</taxon>
        <taxon>Burkholderiales</taxon>
        <taxon>Burkholderiaceae</taxon>
        <taxon>Paraburkholderia</taxon>
    </lineage>
</organism>
<protein>
    <recommendedName>
        <fullName evidence="1">Mannosyl-glycoprotein endo-beta-N-acetylglucosamidase-like domain-containing protein</fullName>
    </recommendedName>
</protein>
<comment type="caution">
    <text evidence="2">The sequence shown here is derived from an EMBL/GenBank/DDBJ whole genome shotgun (WGS) entry which is preliminary data.</text>
</comment>
<dbReference type="EMBL" id="JACHDD010000019">
    <property type="protein sequence ID" value="MBB5429133.1"/>
    <property type="molecule type" value="Genomic_DNA"/>
</dbReference>
<dbReference type="AlphaFoldDB" id="A0A7W8QET4"/>
<keyword evidence="3" id="KW-1185">Reference proteome</keyword>
<dbReference type="Pfam" id="PF01832">
    <property type="entry name" value="Glucosaminidase"/>
    <property type="match status" value="1"/>
</dbReference>
<dbReference type="RefSeq" id="WP_157646384.1">
    <property type="nucleotide sequence ID" value="NZ_JACHDD010000019.1"/>
</dbReference>
<feature type="domain" description="Mannosyl-glycoprotein endo-beta-N-acetylglucosamidase-like" evidence="1">
    <location>
        <begin position="58"/>
        <end position="201"/>
    </location>
</feature>
<evidence type="ECO:0000313" key="2">
    <source>
        <dbReference type="EMBL" id="MBB5429133.1"/>
    </source>
</evidence>
<dbReference type="OrthoDB" id="8452253at2"/>
<evidence type="ECO:0000313" key="3">
    <source>
        <dbReference type="Proteomes" id="UP000592780"/>
    </source>
</evidence>
<dbReference type="InterPro" id="IPR002901">
    <property type="entry name" value="MGlyc_endo_b_GlcNAc-like_dom"/>
</dbReference>
<dbReference type="Gene3D" id="1.10.530.10">
    <property type="match status" value="1"/>
</dbReference>
<name>A0A7W8QET4_PARAM</name>
<gene>
    <name evidence="2" type="ORF">HDG40_007328</name>
</gene>
<dbReference type="Proteomes" id="UP000592780">
    <property type="component" value="Unassembled WGS sequence"/>
</dbReference>